<evidence type="ECO:0000256" key="1">
    <source>
        <dbReference type="SAM" id="MobiDB-lite"/>
    </source>
</evidence>
<accession>X1UEL6</accession>
<sequence length="190" mass="20984">MVVTPIVKIANAEDITTYSHSSSYLSVTTPIPEPEPPGPGPGPPPIETKPVINWYDFQTATGVSKLNSQIDVNQEYKFCISIISYQGWDDIDYVNITAWFDNGDDSTTYNSSGNLGGNLNIFLQYENTTGTANYSMLWPDDKVTKGSFTETVTTDHVGSSSSTECYNLTFSFIPGYQFRYAPGDGSWDYT</sequence>
<proteinExistence type="predicted"/>
<dbReference type="AlphaFoldDB" id="X1UEL6"/>
<comment type="caution">
    <text evidence="2">The sequence shown here is derived from an EMBL/GenBank/DDBJ whole genome shotgun (WGS) entry which is preliminary data.</text>
</comment>
<dbReference type="EMBL" id="BARW01016132">
    <property type="protein sequence ID" value="GAJ01992.1"/>
    <property type="molecule type" value="Genomic_DNA"/>
</dbReference>
<organism evidence="2">
    <name type="scientific">marine sediment metagenome</name>
    <dbReference type="NCBI Taxonomy" id="412755"/>
    <lineage>
        <taxon>unclassified sequences</taxon>
        <taxon>metagenomes</taxon>
        <taxon>ecological metagenomes</taxon>
    </lineage>
</organism>
<feature type="compositionally biased region" description="Pro residues" evidence="1">
    <location>
        <begin position="31"/>
        <end position="47"/>
    </location>
</feature>
<protein>
    <submittedName>
        <fullName evidence="2">Uncharacterized protein</fullName>
    </submittedName>
</protein>
<name>X1UEL6_9ZZZZ</name>
<feature type="non-terminal residue" evidence="2">
    <location>
        <position position="190"/>
    </location>
</feature>
<feature type="region of interest" description="Disordered" evidence="1">
    <location>
        <begin position="26"/>
        <end position="47"/>
    </location>
</feature>
<reference evidence="2" key="1">
    <citation type="journal article" date="2014" name="Front. Microbiol.">
        <title>High frequency of phylogenetically diverse reductive dehalogenase-homologous genes in deep subseafloor sedimentary metagenomes.</title>
        <authorList>
            <person name="Kawai M."/>
            <person name="Futagami T."/>
            <person name="Toyoda A."/>
            <person name="Takaki Y."/>
            <person name="Nishi S."/>
            <person name="Hori S."/>
            <person name="Arai W."/>
            <person name="Tsubouchi T."/>
            <person name="Morono Y."/>
            <person name="Uchiyama I."/>
            <person name="Ito T."/>
            <person name="Fujiyama A."/>
            <person name="Inagaki F."/>
            <person name="Takami H."/>
        </authorList>
    </citation>
    <scope>NUCLEOTIDE SEQUENCE</scope>
    <source>
        <strain evidence="2">Expedition CK06-06</strain>
    </source>
</reference>
<gene>
    <name evidence="2" type="ORF">S12H4_28159</name>
</gene>
<evidence type="ECO:0000313" key="2">
    <source>
        <dbReference type="EMBL" id="GAJ01992.1"/>
    </source>
</evidence>